<dbReference type="Proteomes" id="UP000184108">
    <property type="component" value="Unassembled WGS sequence"/>
</dbReference>
<organism evidence="1 2">
    <name type="scientific">Chryseobacterium vrystaatense</name>
    <dbReference type="NCBI Taxonomy" id="307480"/>
    <lineage>
        <taxon>Bacteria</taxon>
        <taxon>Pseudomonadati</taxon>
        <taxon>Bacteroidota</taxon>
        <taxon>Flavobacteriia</taxon>
        <taxon>Flavobacteriales</taxon>
        <taxon>Weeksellaceae</taxon>
        <taxon>Chryseobacterium group</taxon>
        <taxon>Chryseobacterium</taxon>
    </lineage>
</organism>
<dbReference type="SUPFAM" id="SSF48295">
    <property type="entry name" value="TrpR-like"/>
    <property type="match status" value="1"/>
</dbReference>
<accession>A0A1M5D032</accession>
<sequence length="109" mass="13034">MEKSLQPDYRKIYKDIITRNYPDKREVCQNILSKKHLSILDVIEVNTLIFNKGNKSSNEMNQKYRSYDIPTILKILDYQKINRLNNTELAIHFKLSRNTVAKWKKQFSV</sequence>
<evidence type="ECO:0008006" key="3">
    <source>
        <dbReference type="Google" id="ProtNLM"/>
    </source>
</evidence>
<name>A0A1M5D032_9FLAO</name>
<reference evidence="2" key="1">
    <citation type="submission" date="2016-11" db="EMBL/GenBank/DDBJ databases">
        <authorList>
            <person name="Varghese N."/>
            <person name="Submissions S."/>
        </authorList>
    </citation>
    <scope>NUCLEOTIDE SEQUENCE [LARGE SCALE GENOMIC DNA]</scope>
    <source>
        <strain evidence="2">YR203</strain>
    </source>
</reference>
<dbReference type="AlphaFoldDB" id="A0A1M5D032"/>
<gene>
    <name evidence="1" type="ORF">SAMN02787073_2432</name>
</gene>
<dbReference type="GO" id="GO:0043565">
    <property type="term" value="F:sequence-specific DNA binding"/>
    <property type="evidence" value="ECO:0007669"/>
    <property type="project" value="InterPro"/>
</dbReference>
<protein>
    <recommendedName>
        <fullName evidence="3">Helix-turn-helix domain-containing protein</fullName>
    </recommendedName>
</protein>
<dbReference type="RefSeq" id="WP_073173827.1">
    <property type="nucleotide sequence ID" value="NZ_FQVE01000003.1"/>
</dbReference>
<dbReference type="EMBL" id="FQVE01000003">
    <property type="protein sequence ID" value="SHF60227.1"/>
    <property type="molecule type" value="Genomic_DNA"/>
</dbReference>
<evidence type="ECO:0000313" key="1">
    <source>
        <dbReference type="EMBL" id="SHF60227.1"/>
    </source>
</evidence>
<proteinExistence type="predicted"/>
<dbReference type="InterPro" id="IPR010921">
    <property type="entry name" value="Trp_repressor/repl_initiator"/>
</dbReference>
<evidence type="ECO:0000313" key="2">
    <source>
        <dbReference type="Proteomes" id="UP000184108"/>
    </source>
</evidence>